<organism evidence="2 3">
    <name type="scientific">Coccomyxa viridis</name>
    <dbReference type="NCBI Taxonomy" id="1274662"/>
    <lineage>
        <taxon>Eukaryota</taxon>
        <taxon>Viridiplantae</taxon>
        <taxon>Chlorophyta</taxon>
        <taxon>core chlorophytes</taxon>
        <taxon>Trebouxiophyceae</taxon>
        <taxon>Trebouxiophyceae incertae sedis</taxon>
        <taxon>Coccomyxaceae</taxon>
        <taxon>Coccomyxa</taxon>
    </lineage>
</organism>
<protein>
    <submittedName>
        <fullName evidence="2">Uncharacterized protein</fullName>
    </submittedName>
</protein>
<dbReference type="EMBL" id="CAUYUE010000014">
    <property type="protein sequence ID" value="CAK0786315.1"/>
    <property type="molecule type" value="Genomic_DNA"/>
</dbReference>
<gene>
    <name evidence="2" type="ORF">CVIRNUC_009528</name>
</gene>
<name>A0AAV1IJE2_9CHLO</name>
<keyword evidence="3" id="KW-1185">Reference proteome</keyword>
<dbReference type="Proteomes" id="UP001314263">
    <property type="component" value="Unassembled WGS sequence"/>
</dbReference>
<comment type="caution">
    <text evidence="2">The sequence shown here is derived from an EMBL/GenBank/DDBJ whole genome shotgun (WGS) entry which is preliminary data.</text>
</comment>
<evidence type="ECO:0000313" key="3">
    <source>
        <dbReference type="Proteomes" id="UP001314263"/>
    </source>
</evidence>
<proteinExistence type="predicted"/>
<accession>A0AAV1IJE2</accession>
<reference evidence="2 3" key="1">
    <citation type="submission" date="2023-10" db="EMBL/GenBank/DDBJ databases">
        <authorList>
            <person name="Maclean D."/>
            <person name="Macfadyen A."/>
        </authorList>
    </citation>
    <scope>NUCLEOTIDE SEQUENCE [LARGE SCALE GENOMIC DNA]</scope>
</reference>
<feature type="region of interest" description="Disordered" evidence="1">
    <location>
        <begin position="211"/>
        <end position="240"/>
    </location>
</feature>
<dbReference type="AlphaFoldDB" id="A0AAV1IJE2"/>
<evidence type="ECO:0000313" key="2">
    <source>
        <dbReference type="EMBL" id="CAK0786315.1"/>
    </source>
</evidence>
<evidence type="ECO:0000256" key="1">
    <source>
        <dbReference type="SAM" id="MobiDB-lite"/>
    </source>
</evidence>
<sequence>MARQLMLSRKVPDTYSLSPMRATVAEAMYAPLYKADHRTDISLIESPFSQSLTISKQGPARDAPWVPQKKLGSPFMSASAGMPGKAGGTLTQASTSALTDAGPLTFSGQDILRPVSASKQRLSGIMSADVSSREERGREGIRCTLQSQRSSSLETGKARIKLGKRTKQAKEADDLQAVLRYNLALQARTTDLEKKLAVKDREIATITLEMQMLQPSPLESSPGHGGSLESEEGKAQSLPAELLRSSCSASAFEQDAQALRLQKFYDAHSLPGADMTGQGLEDGVLRQLKSLVAEGCEMAEQMLTPQSRCHCMLPLVTMEHSAALPEQASLWRAILQKMELSQTQRQQIQLWHASLLKQMQLLQNHRHSILSQMMHTLLPGGLLLHADAPKAFCSQLQSEGTLPLMKVNMDASSAAKRLEENLVQERKLFAEGNTVMLQTILSPVQAGLLMLEAWPAHCDCFAFAAAAVEEAGQ</sequence>